<keyword evidence="2" id="KW-0732">Signal</keyword>
<feature type="region of interest" description="Disordered" evidence="1">
    <location>
        <begin position="167"/>
        <end position="191"/>
    </location>
</feature>
<dbReference type="Proteomes" id="UP000886829">
    <property type="component" value="Unassembled WGS sequence"/>
</dbReference>
<feature type="region of interest" description="Disordered" evidence="1">
    <location>
        <begin position="987"/>
        <end position="1011"/>
    </location>
</feature>
<sequence>MRAFISTSFGLSLILSVLCLCPAVSFAAEQAPVREPNAPVSAVAGGSSDPLPSRRVDIEEEYQKELAKAQAMEAQERADKASDPVLFMANQTVDKASLHSAQHSVDLLSPEEVEEQKQLQNKRNLEALARADNLARAEDIETVEVEPIQEHLGPYSAEARAIAALQNKGTAQTHEAQDHVAQKSDSSRAKEAEREIKNVYGLYVQINPDAIKRPKNNFMHDYFKSPLDRVSAQEAEPARDSDIEPYKHVKNNPSIKKMWASKGSLHSGGRGYNSSYAYLAKDYNIASGYVAYIGDTSSTLASSIRSSFDDKVLGFEEVDGYTVASIIDSREIRDFFFRNHLSTGSERHAGRGELPINETHMMQAARDIEHGLASMGGGDVQETHQSQLPVEENRNSAFQQHPINVISAPPGSASVLSANAQVDAITSEQGLPHPAQAPHNARQLDEQTNIVVAHHSQTELHLPQTATSLLSPYHSNDSTESEEAAHAVDDLQPRLRPVPQTPDEHGLGAYIEQATELSVAGNNSVETKPQLYELTADGTEKLIDQTQSLPEHHNAMLVPQSNKEASNAQTSQEQATAKQTGDGYRFDPMNLQDVLAYKEKQDHEHNQAKQYRHSKTFAHCPMGKQWKVAVLQLGVSYDYDEMFYQTLVGLIHKGLIDTSRVDYARVQAHQRYKQQQKSALEMIVRQRQATAEIPYTIQQRDLHVPQIDANVDVPHSRYVQDDMRVRYPEHALASSNMYPFTLFPLLSNTDMNGDGKTDLDDFPLWQDLTRYGAGNGYYIPPKLNFMYPNNYAYYVELSKNSCFSLQDDGYYFSRWDLDRHQQQLSVLADRAKNEEIDMILVFGLYDISWLHAQKFNVPVVVVGHDQDILYNHIVSACDPFYEHQIRLQGLAPLSTTSAVLKDTSSTPDDASASAHDSVQVSEADLAQSVQTATAAQTATAKTAAQSATAAQVADSVADSKFSGAGSLSQQRKALEQAPYSSRVIQVTSPHWEDSSPKGAIPDPQVKDLGDRSLPQELEGSAKLVANKAKYSSSVPCVTDKSGRVEEIEEESELRAAACSEQVPEQYENVENVAQEEYEQLQNNEVVAGINASYGSTNTNAYFGGTCMLNPMANKPAFTLYEFSPYPNIHVQLSPIRHFDDIEHYHRIFKFKRLGVIVDNSEIYPSLHSVNEIEGVMWQLGGSTLVCQSRFITPNVKTAARDFERCVQFLAKEDIDAVYLMRNNGSTIHRLYKQLRPLIDKDIPVFSRSGSAEVKSGALMSWAYGYEQSFGRFESNVISQIMHGIAPTHISQYFFPRSIFTVNARIANEIGWIPHYLDLLRIDVTYLDVVSR</sequence>
<evidence type="ECO:0000256" key="2">
    <source>
        <dbReference type="SAM" id="SignalP"/>
    </source>
</evidence>
<feature type="compositionally biased region" description="Basic and acidic residues" evidence="1">
    <location>
        <begin position="483"/>
        <end position="493"/>
    </location>
</feature>
<feature type="compositionally biased region" description="Polar residues" evidence="1">
    <location>
        <begin position="561"/>
        <end position="579"/>
    </location>
</feature>
<feature type="signal peptide" evidence="2">
    <location>
        <begin position="1"/>
        <end position="27"/>
    </location>
</feature>
<proteinExistence type="predicted"/>
<dbReference type="EMBL" id="DXEV01000044">
    <property type="protein sequence ID" value="HIX56296.1"/>
    <property type="molecule type" value="Genomic_DNA"/>
</dbReference>
<comment type="caution">
    <text evidence="3">The sequence shown here is derived from an EMBL/GenBank/DDBJ whole genome shotgun (WGS) entry which is preliminary data.</text>
</comment>
<name>A0A9D1WBV4_9GAMM</name>
<organism evidence="3 4">
    <name type="scientific">Candidatus Anaerobiospirillum pullistercoris</name>
    <dbReference type="NCBI Taxonomy" id="2838452"/>
    <lineage>
        <taxon>Bacteria</taxon>
        <taxon>Pseudomonadati</taxon>
        <taxon>Pseudomonadota</taxon>
        <taxon>Gammaproteobacteria</taxon>
        <taxon>Aeromonadales</taxon>
        <taxon>Succinivibrionaceae</taxon>
        <taxon>Anaerobiospirillum</taxon>
    </lineage>
</organism>
<feature type="region of interest" description="Disordered" evidence="1">
    <location>
        <begin position="561"/>
        <end position="584"/>
    </location>
</feature>
<protein>
    <submittedName>
        <fullName evidence="3">Uncharacterized protein</fullName>
    </submittedName>
</protein>
<gene>
    <name evidence="3" type="ORF">H9850_02350</name>
</gene>
<accession>A0A9D1WBV4</accession>
<reference evidence="3" key="1">
    <citation type="journal article" date="2021" name="PeerJ">
        <title>Extensive microbial diversity within the chicken gut microbiome revealed by metagenomics and culture.</title>
        <authorList>
            <person name="Gilroy R."/>
            <person name="Ravi A."/>
            <person name="Getino M."/>
            <person name="Pursley I."/>
            <person name="Horton D.L."/>
            <person name="Alikhan N.F."/>
            <person name="Baker D."/>
            <person name="Gharbi K."/>
            <person name="Hall N."/>
            <person name="Watson M."/>
            <person name="Adriaenssens E.M."/>
            <person name="Foster-Nyarko E."/>
            <person name="Jarju S."/>
            <person name="Secka A."/>
            <person name="Antonio M."/>
            <person name="Oren A."/>
            <person name="Chaudhuri R.R."/>
            <person name="La Ragione R."/>
            <person name="Hildebrand F."/>
            <person name="Pallen M.J."/>
        </authorList>
    </citation>
    <scope>NUCLEOTIDE SEQUENCE</scope>
    <source>
        <strain evidence="3">USASDec5-558</strain>
    </source>
</reference>
<feature type="region of interest" description="Disordered" evidence="1">
    <location>
        <begin position="35"/>
        <end position="54"/>
    </location>
</feature>
<feature type="region of interest" description="Disordered" evidence="1">
    <location>
        <begin position="473"/>
        <end position="495"/>
    </location>
</feature>
<evidence type="ECO:0000313" key="3">
    <source>
        <dbReference type="EMBL" id="HIX56296.1"/>
    </source>
</evidence>
<feature type="compositionally biased region" description="Basic and acidic residues" evidence="1">
    <location>
        <begin position="175"/>
        <end position="191"/>
    </location>
</feature>
<evidence type="ECO:0000256" key="1">
    <source>
        <dbReference type="SAM" id="MobiDB-lite"/>
    </source>
</evidence>
<evidence type="ECO:0000313" key="4">
    <source>
        <dbReference type="Proteomes" id="UP000886829"/>
    </source>
</evidence>
<reference evidence="3" key="2">
    <citation type="submission" date="2021-04" db="EMBL/GenBank/DDBJ databases">
        <authorList>
            <person name="Gilroy R."/>
        </authorList>
    </citation>
    <scope>NUCLEOTIDE SEQUENCE</scope>
    <source>
        <strain evidence="3">USASDec5-558</strain>
    </source>
</reference>
<feature type="chain" id="PRO_5038993926" evidence="2">
    <location>
        <begin position="28"/>
        <end position="1331"/>
    </location>
</feature>